<accession>A0A7S4W490</accession>
<dbReference type="SUPFAM" id="SSF48403">
    <property type="entry name" value="Ankyrin repeat"/>
    <property type="match status" value="1"/>
</dbReference>
<dbReference type="Gene3D" id="1.25.40.20">
    <property type="entry name" value="Ankyrin repeat-containing domain"/>
    <property type="match status" value="1"/>
</dbReference>
<feature type="repeat" description="ANK" evidence="2">
    <location>
        <begin position="387"/>
        <end position="419"/>
    </location>
</feature>
<dbReference type="PANTHER" id="PTHR24119">
    <property type="entry name" value="ACYL-COA-BINDING DOMAIN-CONTAINING PROTEIN 6"/>
    <property type="match status" value="1"/>
</dbReference>
<organism evidence="4">
    <name type="scientific">Ditylum brightwellii</name>
    <dbReference type="NCBI Taxonomy" id="49249"/>
    <lineage>
        <taxon>Eukaryota</taxon>
        <taxon>Sar</taxon>
        <taxon>Stramenopiles</taxon>
        <taxon>Ochrophyta</taxon>
        <taxon>Bacillariophyta</taxon>
        <taxon>Mediophyceae</taxon>
        <taxon>Lithodesmiophycidae</taxon>
        <taxon>Lithodesmiales</taxon>
        <taxon>Lithodesmiaceae</taxon>
        <taxon>Ditylum</taxon>
    </lineage>
</organism>
<feature type="region of interest" description="Disordered" evidence="3">
    <location>
        <begin position="1"/>
        <end position="26"/>
    </location>
</feature>
<keyword evidence="2" id="KW-0040">ANK repeat</keyword>
<reference evidence="4" key="1">
    <citation type="submission" date="2021-01" db="EMBL/GenBank/DDBJ databases">
        <authorList>
            <person name="Corre E."/>
            <person name="Pelletier E."/>
            <person name="Niang G."/>
            <person name="Scheremetjew M."/>
            <person name="Finn R."/>
            <person name="Kale V."/>
            <person name="Holt S."/>
            <person name="Cochrane G."/>
            <person name="Meng A."/>
            <person name="Brown T."/>
            <person name="Cohen L."/>
        </authorList>
    </citation>
    <scope>NUCLEOTIDE SEQUENCE</scope>
    <source>
        <strain evidence="4">GSO104</strain>
    </source>
</reference>
<keyword evidence="1" id="KW-0446">Lipid-binding</keyword>
<evidence type="ECO:0000256" key="1">
    <source>
        <dbReference type="ARBA" id="ARBA00023121"/>
    </source>
</evidence>
<evidence type="ECO:0000256" key="3">
    <source>
        <dbReference type="SAM" id="MobiDB-lite"/>
    </source>
</evidence>
<gene>
    <name evidence="4" type="ORF">DBRI00130_LOCUS37743</name>
</gene>
<evidence type="ECO:0000313" key="4">
    <source>
        <dbReference type="EMBL" id="CAE4650882.1"/>
    </source>
</evidence>
<proteinExistence type="predicted"/>
<protein>
    <recommendedName>
        <fullName evidence="5">ANK_REP_REGION domain-containing protein</fullName>
    </recommendedName>
</protein>
<sequence length="449" mass="49804">MLHKDGDDNTSDTMLQRSSESKDDLELTMKQFSTTRTDSSHDESIVNSITQVLGSTLQNISNANDMLKLGMGLGISLGAQGLLKGYNSKVEASSQIIISDLSEREESTSASNVWKSKPKKLSSNGFENELICHEHRGKTDESTRKLDPNEQDCVGLDRNVETVLVSSSEFSTSSDKVNVMVMSSACANKEVDTILPKKQHETHHGAGLGTTYLSQDDEGTQNKVLGQSGIELQKLSDIIPVGFLSAISLKRVGKQYVEYLPFVPNLPQCKPIGRVKPRTAENDWLAVGFDPWSAGKDPLSVEFIPSLSTHADSLKTTMEREPNCDAFINLEDKAGLEVYEDQVSKERMMAQAFAELCSLIRHNKYRELEDIMNQPDWSLPIEYADDSGNTLLMISCQNGNKRIAKLCLRRGGEINKQNMNGQTCLHYAFGYGFGKLMTFYALLYTISEI</sequence>
<dbReference type="InterPro" id="IPR002110">
    <property type="entry name" value="Ankyrin_rpt"/>
</dbReference>
<dbReference type="PANTHER" id="PTHR24119:SF0">
    <property type="entry name" value="ACYL-COA-BINDING DOMAIN-CONTAINING PROTEIN 6"/>
    <property type="match status" value="1"/>
</dbReference>
<name>A0A7S4W490_9STRA</name>
<dbReference type="PROSITE" id="PS50088">
    <property type="entry name" value="ANK_REPEAT"/>
    <property type="match status" value="1"/>
</dbReference>
<dbReference type="EMBL" id="HBNS01049818">
    <property type="protein sequence ID" value="CAE4650882.1"/>
    <property type="molecule type" value="Transcribed_RNA"/>
</dbReference>
<dbReference type="AlphaFoldDB" id="A0A7S4W490"/>
<dbReference type="InterPro" id="IPR036770">
    <property type="entry name" value="Ankyrin_rpt-contain_sf"/>
</dbReference>
<dbReference type="Pfam" id="PF12796">
    <property type="entry name" value="Ank_2"/>
    <property type="match status" value="1"/>
</dbReference>
<evidence type="ECO:0008006" key="5">
    <source>
        <dbReference type="Google" id="ProtNLM"/>
    </source>
</evidence>
<dbReference type="GO" id="GO:0000062">
    <property type="term" value="F:fatty-acyl-CoA binding"/>
    <property type="evidence" value="ECO:0007669"/>
    <property type="project" value="TreeGrafter"/>
</dbReference>
<dbReference type="SMART" id="SM00248">
    <property type="entry name" value="ANK"/>
    <property type="match status" value="1"/>
</dbReference>
<evidence type="ECO:0000256" key="2">
    <source>
        <dbReference type="PROSITE-ProRule" id="PRU00023"/>
    </source>
</evidence>